<dbReference type="Pfam" id="PF08888">
    <property type="entry name" value="HopJ"/>
    <property type="match status" value="1"/>
</dbReference>
<evidence type="ECO:0000313" key="1">
    <source>
        <dbReference type="EMBL" id="AKX60312.1"/>
    </source>
</evidence>
<organism evidence="1 2">
    <name type="scientific">Thiopseudomonas alkaliphila</name>
    <dbReference type="NCBI Taxonomy" id="1697053"/>
    <lineage>
        <taxon>Bacteria</taxon>
        <taxon>Pseudomonadati</taxon>
        <taxon>Pseudomonadota</taxon>
        <taxon>Gammaproteobacteria</taxon>
        <taxon>Pseudomonadales</taxon>
        <taxon>Pseudomonadaceae</taxon>
        <taxon>Thiopseudomonas</taxon>
    </lineage>
</organism>
<dbReference type="KEGG" id="pbb:AKN87_00870"/>
<reference evidence="1 2" key="1">
    <citation type="journal article" date="2015" name="Genome Announc.">
        <title>Genome Sequences of Oblitimonas alkaliphila gen. nov. sp. nov. (Proposed), a Novel Bacterium of the Pseudomonadaceae Family.</title>
        <authorList>
            <person name="Lauer A.C."/>
            <person name="Nicholson A.C."/>
            <person name="Humrighouse B.W."/>
            <person name="Emery B."/>
            <person name="Drobish A."/>
            <person name="Juieng P."/>
            <person name="Loparev V."/>
            <person name="McQuiston J.R."/>
        </authorList>
    </citation>
    <scope>NUCLEOTIDE SEQUENCE [LARGE SCALE GENOMIC DNA]</scope>
    <source>
        <strain evidence="1 2">E5571</strain>
    </source>
</reference>
<accession>A0A0K1XGK6</accession>
<dbReference type="Proteomes" id="UP000063953">
    <property type="component" value="Chromosome"/>
</dbReference>
<dbReference type="AlphaFoldDB" id="A0A0K1XGK6"/>
<dbReference type="RefSeq" id="WP_053101610.1">
    <property type="nucleotide sequence ID" value="NZ_CP012358.1"/>
</dbReference>
<proteinExistence type="predicted"/>
<dbReference type="InterPro" id="IPR014984">
    <property type="entry name" value="HopJ"/>
</dbReference>
<dbReference type="STRING" id="1697053.AKN87_00870"/>
<protein>
    <submittedName>
        <fullName evidence="1">HopJ type III effector protein</fullName>
    </submittedName>
</protein>
<evidence type="ECO:0000313" key="2">
    <source>
        <dbReference type="Proteomes" id="UP000063953"/>
    </source>
</evidence>
<dbReference type="GeneID" id="93982820"/>
<dbReference type="InterPro" id="IPR038604">
    <property type="entry name" value="HopJ_sf"/>
</dbReference>
<keyword evidence="2" id="KW-1185">Reference proteome</keyword>
<sequence>MPTPLDQFIQALQQPSHRFADTLAFIAQHYHYHPCSFSNGPLHNAAGENQGSCKIFSLALLEQLSQEQALQAFGEHYQQVLATPNGQDHQNIRQFMLSGFAGLNFSQPALSRR</sequence>
<dbReference type="EMBL" id="CP012365">
    <property type="protein sequence ID" value="AKX60312.1"/>
    <property type="molecule type" value="Genomic_DNA"/>
</dbReference>
<name>A0A0K1XGK6_9GAMM</name>
<gene>
    <name evidence="1" type="ORF">AKN88_10495</name>
</gene>
<dbReference type="Gene3D" id="3.20.160.10">
    <property type="entry name" value="vpa0580 domain like"/>
    <property type="match status" value="1"/>
</dbReference>